<organism evidence="1 2">
    <name type="scientific">Hungatella hathewayi</name>
    <dbReference type="NCBI Taxonomy" id="154046"/>
    <lineage>
        <taxon>Bacteria</taxon>
        <taxon>Bacillati</taxon>
        <taxon>Bacillota</taxon>
        <taxon>Clostridia</taxon>
        <taxon>Lachnospirales</taxon>
        <taxon>Lachnospiraceae</taxon>
        <taxon>Hungatella</taxon>
    </lineage>
</organism>
<comment type="caution">
    <text evidence="1">The sequence shown here is derived from an EMBL/GenBank/DDBJ whole genome shotgun (WGS) entry which is preliminary data.</text>
</comment>
<evidence type="ECO:0000313" key="1">
    <source>
        <dbReference type="EMBL" id="GKG99447.1"/>
    </source>
</evidence>
<evidence type="ECO:0000313" key="2">
    <source>
        <dbReference type="Proteomes" id="UP001055091"/>
    </source>
</evidence>
<protein>
    <submittedName>
        <fullName evidence="1">Uncharacterized protein</fullName>
    </submittedName>
</protein>
<dbReference type="Proteomes" id="UP001055091">
    <property type="component" value="Unassembled WGS sequence"/>
</dbReference>
<dbReference type="AlphaFoldDB" id="A0AA37JDQ5"/>
<gene>
    <name evidence="1" type="ORF">CE91St55_14290</name>
</gene>
<dbReference type="EMBL" id="BQNJ01000001">
    <property type="protein sequence ID" value="GKG99447.1"/>
    <property type="molecule type" value="Genomic_DNA"/>
</dbReference>
<reference evidence="1" key="1">
    <citation type="submission" date="2022-01" db="EMBL/GenBank/DDBJ databases">
        <title>Novel bile acid biosynthetic pathways are enriched in the microbiome of centenarians.</title>
        <authorList>
            <person name="Sato Y."/>
            <person name="Atarashi K."/>
            <person name="Plichta R.D."/>
            <person name="Arai Y."/>
            <person name="Sasajima S."/>
            <person name="Kearney M.S."/>
            <person name="Suda W."/>
            <person name="Takeshita K."/>
            <person name="Sasaki T."/>
            <person name="Okamoto S."/>
            <person name="Skelly N.A."/>
            <person name="Okamura Y."/>
            <person name="Vlamakis H."/>
            <person name="Li Y."/>
            <person name="Tanoue T."/>
            <person name="Takei H."/>
            <person name="Nittono H."/>
            <person name="Narushima S."/>
            <person name="Irie J."/>
            <person name="Itoh H."/>
            <person name="Moriya K."/>
            <person name="Sugiura Y."/>
            <person name="Suematsu M."/>
            <person name="Moritoki N."/>
            <person name="Shibata S."/>
            <person name="Littman R.D."/>
            <person name="Fischbach A.M."/>
            <person name="Uwamino Y."/>
            <person name="Inoue T."/>
            <person name="Honda A."/>
            <person name="Hattori M."/>
            <person name="Murai T."/>
            <person name="Xavier J.R."/>
            <person name="Hirose N."/>
            <person name="Honda K."/>
        </authorList>
    </citation>
    <scope>NUCLEOTIDE SEQUENCE</scope>
    <source>
        <strain evidence="1">CE91-St55</strain>
    </source>
</reference>
<accession>A0AA37JDQ5</accession>
<proteinExistence type="predicted"/>
<sequence length="43" mass="4996">MSLAYYMFVNHGRFPSEVAALSEDERILMYEMAVKEISGRPKK</sequence>
<dbReference type="RefSeq" id="WP_270470831.1">
    <property type="nucleotide sequence ID" value="NZ_BQNJ01000001.1"/>
</dbReference>
<name>A0AA37JDQ5_9FIRM</name>